<evidence type="ECO:0000313" key="2">
    <source>
        <dbReference type="Proteomes" id="UP000257109"/>
    </source>
</evidence>
<keyword evidence="2" id="KW-1185">Reference proteome</keyword>
<protein>
    <submittedName>
        <fullName evidence="1">Tf2-11</fullName>
    </submittedName>
</protein>
<gene>
    <name evidence="1" type="primary">Tf2-11</name>
    <name evidence="1" type="ORF">CR513_37706</name>
</gene>
<sequence length="231" mass="26213">MNRGRTSRLNHVRKNQTILLEKIICRFGIPVEIVSDNDKAIVYFGRTPQSNGQAEATNKIILQGLRKRLEEAKGRWEEELPHVLWSYHTTPHSTTNETPFFLTFGTEAMIPVEIGEPSPRIALFEPSKNEEELRGNLDLLQEAKEIAHIREYAMKARAARKYDRGVIPQNFEAGDLVLKKKKKQANTVLGGTVQGNRRSWPRSVSPGKPGKEKVALYVECRLSANVLQLDE</sequence>
<dbReference type="EMBL" id="QJKJ01007887">
    <property type="protein sequence ID" value="RDX81592.1"/>
    <property type="molecule type" value="Genomic_DNA"/>
</dbReference>
<dbReference type="AlphaFoldDB" id="A0A371FTI4"/>
<dbReference type="Proteomes" id="UP000257109">
    <property type="component" value="Unassembled WGS sequence"/>
</dbReference>
<dbReference type="Gene3D" id="3.30.420.10">
    <property type="entry name" value="Ribonuclease H-like superfamily/Ribonuclease H"/>
    <property type="match status" value="1"/>
</dbReference>
<accession>A0A371FTI4</accession>
<dbReference type="PANTHER" id="PTHR48475:SF2">
    <property type="entry name" value="RIBONUCLEASE H"/>
    <property type="match status" value="1"/>
</dbReference>
<dbReference type="PANTHER" id="PTHR48475">
    <property type="entry name" value="RIBONUCLEASE H"/>
    <property type="match status" value="1"/>
</dbReference>
<dbReference type="SUPFAM" id="SSF53098">
    <property type="entry name" value="Ribonuclease H-like"/>
    <property type="match status" value="1"/>
</dbReference>
<dbReference type="InterPro" id="IPR012337">
    <property type="entry name" value="RNaseH-like_sf"/>
</dbReference>
<comment type="caution">
    <text evidence="1">The sequence shown here is derived from an EMBL/GenBank/DDBJ whole genome shotgun (WGS) entry which is preliminary data.</text>
</comment>
<name>A0A371FTI4_MUCPR</name>
<feature type="non-terminal residue" evidence="1">
    <location>
        <position position="1"/>
    </location>
</feature>
<organism evidence="1 2">
    <name type="scientific">Mucuna pruriens</name>
    <name type="common">Velvet bean</name>
    <name type="synonym">Dolichos pruriens</name>
    <dbReference type="NCBI Taxonomy" id="157652"/>
    <lineage>
        <taxon>Eukaryota</taxon>
        <taxon>Viridiplantae</taxon>
        <taxon>Streptophyta</taxon>
        <taxon>Embryophyta</taxon>
        <taxon>Tracheophyta</taxon>
        <taxon>Spermatophyta</taxon>
        <taxon>Magnoliopsida</taxon>
        <taxon>eudicotyledons</taxon>
        <taxon>Gunneridae</taxon>
        <taxon>Pentapetalae</taxon>
        <taxon>rosids</taxon>
        <taxon>fabids</taxon>
        <taxon>Fabales</taxon>
        <taxon>Fabaceae</taxon>
        <taxon>Papilionoideae</taxon>
        <taxon>50 kb inversion clade</taxon>
        <taxon>NPAAA clade</taxon>
        <taxon>indigoferoid/millettioid clade</taxon>
        <taxon>Phaseoleae</taxon>
        <taxon>Mucuna</taxon>
    </lineage>
</organism>
<evidence type="ECO:0000313" key="1">
    <source>
        <dbReference type="EMBL" id="RDX81592.1"/>
    </source>
</evidence>
<proteinExistence type="predicted"/>
<dbReference type="GO" id="GO:0003676">
    <property type="term" value="F:nucleic acid binding"/>
    <property type="evidence" value="ECO:0007669"/>
    <property type="project" value="InterPro"/>
</dbReference>
<dbReference type="OrthoDB" id="1739513at2759"/>
<dbReference type="InterPro" id="IPR036397">
    <property type="entry name" value="RNaseH_sf"/>
</dbReference>
<reference evidence="1" key="1">
    <citation type="submission" date="2018-05" db="EMBL/GenBank/DDBJ databases">
        <title>Draft genome of Mucuna pruriens seed.</title>
        <authorList>
            <person name="Nnadi N.E."/>
            <person name="Vos R."/>
            <person name="Hasami M.H."/>
            <person name="Devisetty U.K."/>
            <person name="Aguiy J.C."/>
        </authorList>
    </citation>
    <scope>NUCLEOTIDE SEQUENCE [LARGE SCALE GENOMIC DNA]</scope>
    <source>
        <strain evidence="1">JCA_2017</strain>
    </source>
</reference>